<proteinExistence type="predicted"/>
<name>A0ABP7R3T4_9SPHI</name>
<organism evidence="1 2">
    <name type="scientific">Mucilaginibacter dorajii</name>
    <dbReference type="NCBI Taxonomy" id="692994"/>
    <lineage>
        <taxon>Bacteria</taxon>
        <taxon>Pseudomonadati</taxon>
        <taxon>Bacteroidota</taxon>
        <taxon>Sphingobacteriia</taxon>
        <taxon>Sphingobacteriales</taxon>
        <taxon>Sphingobacteriaceae</taxon>
        <taxon>Mucilaginibacter</taxon>
    </lineage>
</organism>
<protein>
    <submittedName>
        <fullName evidence="1">Uncharacterized protein</fullName>
    </submittedName>
</protein>
<gene>
    <name evidence="1" type="ORF">GCM10022210_51940</name>
</gene>
<keyword evidence="2" id="KW-1185">Reference proteome</keyword>
<dbReference type="EMBL" id="BAAAZC010000046">
    <property type="protein sequence ID" value="GAA3991964.1"/>
    <property type="molecule type" value="Genomic_DNA"/>
</dbReference>
<sequence length="195" mass="21882">MIAISNENGKFELVLKIGDTVSASYIGFKTDTLIFRNQSPLLITLKPLPNMLGEVFIRSKISPLEKFKRNQADYKQIYRIGDDSHVISIAAGYGAGLVINIDALYSALSKEGKDARRLQKTLIRDYHGDIVDARFTKSLVIKLTGYEGPQLENFMINNRPTYEFIKSASDYDIIEYIKQKAGKTALSKDTAIVTH</sequence>
<comment type="caution">
    <text evidence="1">The sequence shown here is derived from an EMBL/GenBank/DDBJ whole genome shotgun (WGS) entry which is preliminary data.</text>
</comment>
<reference evidence="2" key="1">
    <citation type="journal article" date="2019" name="Int. J. Syst. Evol. Microbiol.">
        <title>The Global Catalogue of Microorganisms (GCM) 10K type strain sequencing project: providing services to taxonomists for standard genome sequencing and annotation.</title>
        <authorList>
            <consortium name="The Broad Institute Genomics Platform"/>
            <consortium name="The Broad Institute Genome Sequencing Center for Infectious Disease"/>
            <person name="Wu L."/>
            <person name="Ma J."/>
        </authorList>
    </citation>
    <scope>NUCLEOTIDE SEQUENCE [LARGE SCALE GENOMIC DNA]</scope>
    <source>
        <strain evidence="2">JCM 16601</strain>
    </source>
</reference>
<accession>A0ABP7R3T4</accession>
<dbReference type="RefSeq" id="WP_259097697.1">
    <property type="nucleotide sequence ID" value="NZ_BAAAZC010000046.1"/>
</dbReference>
<evidence type="ECO:0000313" key="1">
    <source>
        <dbReference type="EMBL" id="GAA3991964.1"/>
    </source>
</evidence>
<dbReference type="Proteomes" id="UP001500742">
    <property type="component" value="Unassembled WGS sequence"/>
</dbReference>
<evidence type="ECO:0000313" key="2">
    <source>
        <dbReference type="Proteomes" id="UP001500742"/>
    </source>
</evidence>